<gene>
    <name evidence="3" type="ORF">FYJ25_08900</name>
</gene>
<keyword evidence="1" id="KW-0378">Hydrolase</keyword>
<dbReference type="PANTHER" id="PTHR33308:SF9">
    <property type="entry name" value="PEPTIDOGLYCAN HYDROLASE FLGJ"/>
    <property type="match status" value="1"/>
</dbReference>
<dbReference type="Pfam" id="PF07833">
    <property type="entry name" value="Cu_amine_oxidN1"/>
    <property type="match status" value="1"/>
</dbReference>
<dbReference type="AlphaFoldDB" id="A0A6N7YG31"/>
<evidence type="ECO:0000313" key="4">
    <source>
        <dbReference type="Proteomes" id="UP000433359"/>
    </source>
</evidence>
<dbReference type="SMART" id="SM00047">
    <property type="entry name" value="LYZ2"/>
    <property type="match status" value="1"/>
</dbReference>
<dbReference type="InterPro" id="IPR002901">
    <property type="entry name" value="MGlyc_endo_b_GlcNAc-like_dom"/>
</dbReference>
<comment type="caution">
    <text evidence="3">The sequence shown here is derived from an EMBL/GenBank/DDBJ whole genome shotgun (WGS) entry which is preliminary data.</text>
</comment>
<dbReference type="Proteomes" id="UP000433359">
    <property type="component" value="Unassembled WGS sequence"/>
</dbReference>
<dbReference type="GO" id="GO:0004040">
    <property type="term" value="F:amidase activity"/>
    <property type="evidence" value="ECO:0007669"/>
    <property type="project" value="InterPro"/>
</dbReference>
<dbReference type="InterPro" id="IPR012854">
    <property type="entry name" value="Cu_amine_oxidase-like_N"/>
</dbReference>
<dbReference type="Pfam" id="PF01832">
    <property type="entry name" value="Glucosaminidase"/>
    <property type="match status" value="1"/>
</dbReference>
<feature type="domain" description="Mannosyl-glycoprotein endo-beta-N-acetylglucosamidase-like" evidence="2">
    <location>
        <begin position="197"/>
        <end position="369"/>
    </location>
</feature>
<reference evidence="3 4" key="1">
    <citation type="submission" date="2019-08" db="EMBL/GenBank/DDBJ databases">
        <title>In-depth cultivation of the pig gut microbiome towards novel bacterial diversity and tailored functional studies.</title>
        <authorList>
            <person name="Wylensek D."/>
            <person name="Hitch T.C.A."/>
            <person name="Clavel T."/>
        </authorList>
    </citation>
    <scope>NUCLEOTIDE SEQUENCE [LARGE SCALE GENOMIC DNA]</scope>
    <source>
        <strain evidence="3 4">BSM-383-APC-4H</strain>
    </source>
</reference>
<dbReference type="Gene3D" id="1.10.530.10">
    <property type="match status" value="1"/>
</dbReference>
<organism evidence="3 4">
    <name type="scientific">Anaerobutyricum soehngenii</name>
    <dbReference type="NCBI Taxonomy" id="105843"/>
    <lineage>
        <taxon>Bacteria</taxon>
        <taxon>Bacillati</taxon>
        <taxon>Bacillota</taxon>
        <taxon>Clostridia</taxon>
        <taxon>Lachnospirales</taxon>
        <taxon>Lachnospiraceae</taxon>
        <taxon>Anaerobutyricum</taxon>
    </lineage>
</organism>
<sequence>MYNAFCNKLLINNIYLHNNYCERSLQLRHKKTLFTFLLLCGLFVLSKPVSAAKVPVIRAGKSTNLKGTIINVKYRGTAVTMADNAAAPSIKIGSDIFVPCKTLFSDNGIHATYAADGNKVTLRHGRRKVIFYANKKYAKVNGKKMSLKVKPYFVTYKRSNVRDLLVPAQQAASFLGLKYSYRSDAHLVTLGLRNGIEQSATQTRSVDKNEFIDTIGPLARANYKRTGILASVTMAQAILESGWGQSTLAENGNNLFGMKISLSGNNWAGSAWDGINYYKKSTYEYGGSGRYSIKAKFRKYSCVEDSIEDHSAYLLGAKSGSRKRYAGLTKTKSYKKQLQIIKKGGYATSGSYVNDLCRVIRTYHLTKWDK</sequence>
<proteinExistence type="predicted"/>
<dbReference type="Gene3D" id="4.10.80.30">
    <property type="entry name" value="DNA polymerase, domain 6"/>
    <property type="match status" value="1"/>
</dbReference>
<dbReference type="EMBL" id="VULP01000017">
    <property type="protein sequence ID" value="MSU82464.1"/>
    <property type="molecule type" value="Genomic_DNA"/>
</dbReference>
<dbReference type="Gene3D" id="3.30.457.10">
    <property type="entry name" value="Copper amine oxidase-like, N-terminal domain"/>
    <property type="match status" value="1"/>
</dbReference>
<protein>
    <recommendedName>
        <fullName evidence="2">Mannosyl-glycoprotein endo-beta-N-acetylglucosamidase-like domain-containing protein</fullName>
    </recommendedName>
</protein>
<evidence type="ECO:0000259" key="2">
    <source>
        <dbReference type="SMART" id="SM00047"/>
    </source>
</evidence>
<evidence type="ECO:0000313" key="3">
    <source>
        <dbReference type="EMBL" id="MSU82464.1"/>
    </source>
</evidence>
<dbReference type="InterPro" id="IPR051056">
    <property type="entry name" value="Glycosyl_Hydrolase_73"/>
</dbReference>
<name>A0A6N7YG31_9FIRM</name>
<accession>A0A6N7YG31</accession>
<dbReference type="SUPFAM" id="SSF55383">
    <property type="entry name" value="Copper amine oxidase, domain N"/>
    <property type="match status" value="1"/>
</dbReference>
<dbReference type="InterPro" id="IPR036582">
    <property type="entry name" value="Mao_N_sf"/>
</dbReference>
<dbReference type="PANTHER" id="PTHR33308">
    <property type="entry name" value="PEPTIDOGLYCAN HYDROLASE FLGJ"/>
    <property type="match status" value="1"/>
</dbReference>
<evidence type="ECO:0000256" key="1">
    <source>
        <dbReference type="ARBA" id="ARBA00022801"/>
    </source>
</evidence>